<dbReference type="OrthoDB" id="4328740at2"/>
<keyword evidence="2" id="KW-0804">Transcription</keyword>
<sequence length="247" mass="25750">MPFDESHVDEETLALLALGEPAGTQTERAHVASCPRCTQELDGLREVVGLARDAGPDVLVAPPDVVWERITDELGLTRTGERTTDEPAPPVASLDARRRRPTGGGRPWAWVAGAAAAGVLIGGTGAWVVLRGEDAPTVIATATLEPLPGWDASGTAEVETTSDGARVLVVDLGDTEPSADGFREVWLLTPDVSGLISVGTLEGTSGRFDLPDGLDLAEFSVVDVSEERFDGDPAHSGDSIVRGPLGV</sequence>
<dbReference type="InterPro" id="IPR018764">
    <property type="entry name" value="RskA_C"/>
</dbReference>
<feature type="region of interest" description="Disordered" evidence="3">
    <location>
        <begin position="228"/>
        <end position="247"/>
    </location>
</feature>
<keyword evidence="4" id="KW-1133">Transmembrane helix</keyword>
<keyword evidence="4" id="KW-0812">Transmembrane</keyword>
<dbReference type="Gene3D" id="1.10.10.1320">
    <property type="entry name" value="Anti-sigma factor, zinc-finger domain"/>
    <property type="match status" value="1"/>
</dbReference>
<dbReference type="InterPro" id="IPR041916">
    <property type="entry name" value="Anti_sigma_zinc_sf"/>
</dbReference>
<keyword evidence="4" id="KW-0472">Membrane</keyword>
<keyword evidence="1" id="KW-0805">Transcription regulation</keyword>
<comment type="caution">
    <text evidence="6">The sequence shown here is derived from an EMBL/GenBank/DDBJ whole genome shotgun (WGS) entry which is preliminary data.</text>
</comment>
<dbReference type="Pfam" id="PF10099">
    <property type="entry name" value="RskA_C"/>
    <property type="match status" value="1"/>
</dbReference>
<reference evidence="6 7" key="1">
    <citation type="submission" date="2019-07" db="EMBL/GenBank/DDBJ databases">
        <title>Whole genome shotgun sequence of Cellulomonas soli NBRC 109434.</title>
        <authorList>
            <person name="Hosoyama A."/>
            <person name="Uohara A."/>
            <person name="Ohji S."/>
            <person name="Ichikawa N."/>
        </authorList>
    </citation>
    <scope>NUCLEOTIDE SEQUENCE [LARGE SCALE GENOMIC DNA]</scope>
    <source>
        <strain evidence="6 7">NBRC 109434</strain>
    </source>
</reference>
<evidence type="ECO:0000256" key="4">
    <source>
        <dbReference type="SAM" id="Phobius"/>
    </source>
</evidence>
<feature type="transmembrane region" description="Helical" evidence="4">
    <location>
        <begin position="107"/>
        <end position="130"/>
    </location>
</feature>
<dbReference type="GO" id="GO:0005886">
    <property type="term" value="C:plasma membrane"/>
    <property type="evidence" value="ECO:0007669"/>
    <property type="project" value="InterPro"/>
</dbReference>
<feature type="domain" description="Anti-sigma K factor RskA C-terminal" evidence="5">
    <location>
        <begin position="112"/>
        <end position="238"/>
    </location>
</feature>
<proteinExistence type="predicted"/>
<dbReference type="Proteomes" id="UP000321798">
    <property type="component" value="Unassembled WGS sequence"/>
</dbReference>
<evidence type="ECO:0000256" key="2">
    <source>
        <dbReference type="ARBA" id="ARBA00023163"/>
    </source>
</evidence>
<evidence type="ECO:0000256" key="1">
    <source>
        <dbReference type="ARBA" id="ARBA00023015"/>
    </source>
</evidence>
<keyword evidence="7" id="KW-1185">Reference proteome</keyword>
<evidence type="ECO:0000313" key="6">
    <source>
        <dbReference type="EMBL" id="GEP70805.1"/>
    </source>
</evidence>
<evidence type="ECO:0000313" key="7">
    <source>
        <dbReference type="Proteomes" id="UP000321798"/>
    </source>
</evidence>
<name>A0A512PHY5_9CELL</name>
<evidence type="ECO:0000256" key="3">
    <source>
        <dbReference type="SAM" id="MobiDB-lite"/>
    </source>
</evidence>
<feature type="region of interest" description="Disordered" evidence="3">
    <location>
        <begin position="76"/>
        <end position="105"/>
    </location>
</feature>
<accession>A0A512PHY5</accession>
<protein>
    <recommendedName>
        <fullName evidence="5">Anti-sigma K factor RskA C-terminal domain-containing protein</fullName>
    </recommendedName>
</protein>
<dbReference type="EMBL" id="BKAL01000016">
    <property type="protein sequence ID" value="GEP70805.1"/>
    <property type="molecule type" value="Genomic_DNA"/>
</dbReference>
<organism evidence="6 7">
    <name type="scientific">Cellulomonas soli</name>
    <dbReference type="NCBI Taxonomy" id="931535"/>
    <lineage>
        <taxon>Bacteria</taxon>
        <taxon>Bacillati</taxon>
        <taxon>Actinomycetota</taxon>
        <taxon>Actinomycetes</taxon>
        <taxon>Micrococcales</taxon>
        <taxon>Cellulomonadaceae</taxon>
        <taxon>Cellulomonas</taxon>
    </lineage>
</organism>
<dbReference type="AlphaFoldDB" id="A0A512PHY5"/>
<gene>
    <name evidence="6" type="ORF">CSO01_35200</name>
</gene>
<evidence type="ECO:0000259" key="5">
    <source>
        <dbReference type="Pfam" id="PF10099"/>
    </source>
</evidence>